<dbReference type="EMBL" id="QTUJ01000002">
    <property type="protein sequence ID" value="REF70380.1"/>
    <property type="molecule type" value="Genomic_DNA"/>
</dbReference>
<comment type="caution">
    <text evidence="1">The sequence shown here is derived from an EMBL/GenBank/DDBJ whole genome shotgun (WGS) entry which is preliminary data.</text>
</comment>
<evidence type="ECO:0000313" key="1">
    <source>
        <dbReference type="EMBL" id="REF70380.1"/>
    </source>
</evidence>
<protein>
    <recommendedName>
        <fullName evidence="3">Helix-turn-helix domain-containing protein</fullName>
    </recommendedName>
</protein>
<dbReference type="Proteomes" id="UP000256941">
    <property type="component" value="Unassembled WGS sequence"/>
</dbReference>
<reference evidence="1 2" key="1">
    <citation type="submission" date="2018-08" db="EMBL/GenBank/DDBJ databases">
        <title>Genomic Encyclopedia of Archaeal and Bacterial Type Strains, Phase II (KMG-II): from individual species to whole genera.</title>
        <authorList>
            <person name="Goeker M."/>
        </authorList>
    </citation>
    <scope>NUCLEOTIDE SEQUENCE [LARGE SCALE GENOMIC DNA]</scope>
    <source>
        <strain evidence="1 2">DSM 17099</strain>
    </source>
</reference>
<gene>
    <name evidence="1" type="ORF">BDD41_3112</name>
</gene>
<organism evidence="1 2">
    <name type="scientific">Paracoccus versutus</name>
    <name type="common">Thiobacillus versutus</name>
    <dbReference type="NCBI Taxonomy" id="34007"/>
    <lineage>
        <taxon>Bacteria</taxon>
        <taxon>Pseudomonadati</taxon>
        <taxon>Pseudomonadota</taxon>
        <taxon>Alphaproteobacteria</taxon>
        <taxon>Rhodobacterales</taxon>
        <taxon>Paracoccaceae</taxon>
        <taxon>Paracoccus</taxon>
    </lineage>
</organism>
<evidence type="ECO:0000313" key="2">
    <source>
        <dbReference type="Proteomes" id="UP000256941"/>
    </source>
</evidence>
<proteinExistence type="predicted"/>
<evidence type="ECO:0008006" key="3">
    <source>
        <dbReference type="Google" id="ProtNLM"/>
    </source>
</evidence>
<accession>A0A3D9XIX6</accession>
<sequence length="82" mass="8889">MSPGKFSPKRKAMTYRQHFAASWSAFIRESFDSPEHAAMVFGVDASTSRKWWEGSHAPSGFAVGYAFAMNPAAAAHHLAGDA</sequence>
<name>A0A3D9XIX6_PARVE</name>
<dbReference type="AlphaFoldDB" id="A0A3D9XIX6"/>